<protein>
    <recommendedName>
        <fullName evidence="6">Secreted protein</fullName>
    </recommendedName>
</protein>
<feature type="transmembrane region" description="Helical" evidence="2">
    <location>
        <begin position="192"/>
        <end position="214"/>
    </location>
</feature>
<organism evidence="4 5">
    <name type="scientific">Streptomyces yaizuensis</name>
    <dbReference type="NCBI Taxonomy" id="2989713"/>
    <lineage>
        <taxon>Bacteria</taxon>
        <taxon>Bacillati</taxon>
        <taxon>Actinomycetota</taxon>
        <taxon>Actinomycetes</taxon>
        <taxon>Kitasatosporales</taxon>
        <taxon>Streptomycetaceae</taxon>
        <taxon>Streptomyces</taxon>
    </lineage>
</organism>
<feature type="compositionally biased region" description="Low complexity" evidence="1">
    <location>
        <begin position="143"/>
        <end position="164"/>
    </location>
</feature>
<feature type="region of interest" description="Disordered" evidence="1">
    <location>
        <begin position="136"/>
        <end position="179"/>
    </location>
</feature>
<keyword evidence="2" id="KW-0472">Membrane</keyword>
<proteinExistence type="predicted"/>
<dbReference type="EMBL" id="BSBI01000011">
    <property type="protein sequence ID" value="GLF97681.1"/>
    <property type="molecule type" value="Genomic_DNA"/>
</dbReference>
<evidence type="ECO:0000313" key="4">
    <source>
        <dbReference type="EMBL" id="GLF97681.1"/>
    </source>
</evidence>
<evidence type="ECO:0000256" key="3">
    <source>
        <dbReference type="SAM" id="SignalP"/>
    </source>
</evidence>
<accession>A0ABQ5P504</accession>
<evidence type="ECO:0000256" key="2">
    <source>
        <dbReference type="SAM" id="Phobius"/>
    </source>
</evidence>
<keyword evidence="5" id="KW-1185">Reference proteome</keyword>
<feature type="chain" id="PRO_5046616642" description="Secreted protein" evidence="3">
    <location>
        <begin position="19"/>
        <end position="240"/>
    </location>
</feature>
<comment type="caution">
    <text evidence="4">The sequence shown here is derived from an EMBL/GenBank/DDBJ whole genome shotgun (WGS) entry which is preliminary data.</text>
</comment>
<evidence type="ECO:0000313" key="5">
    <source>
        <dbReference type="Proteomes" id="UP001291653"/>
    </source>
</evidence>
<dbReference type="RefSeq" id="WP_323449656.1">
    <property type="nucleotide sequence ID" value="NZ_BSBI01000011.1"/>
</dbReference>
<keyword evidence="2" id="KW-1133">Transmembrane helix</keyword>
<feature type="signal peptide" evidence="3">
    <location>
        <begin position="1"/>
        <end position="18"/>
    </location>
</feature>
<name>A0ABQ5P504_9ACTN</name>
<sequence length="240" mass="25255">MLLTMFVLSCFVAPPAVAGGPTSVLLTSPATTRATAFYNDGEGSVYERLLSLLTRSTGGGRAERPSSVSELPTENGQVNVAWMAHEIAPWRVDRVYPQPKGVLWVETIEDVQTMQSAWHKAERPKELRALLKELGLMSGPGDAGQEQSGEGSAAEGTGGAASDATGGGEQAPARSLERTAASSDAATAATGWWWSLPGLAAGALLALLVARPWAARLSQPRIRRRGTLGDPGPRRQLLDG</sequence>
<keyword evidence="3" id="KW-0732">Signal</keyword>
<reference evidence="4 5" key="1">
    <citation type="submission" date="2022-10" db="EMBL/GenBank/DDBJ databases">
        <title>Draft genome sequence of Streptomyces sp. YSPA8.</title>
        <authorList>
            <person name="Moriuchi R."/>
            <person name="Dohra H."/>
            <person name="Yamamura H."/>
            <person name="Kodani S."/>
        </authorList>
    </citation>
    <scope>NUCLEOTIDE SEQUENCE [LARGE SCALE GENOMIC DNA]</scope>
    <source>
        <strain evidence="4 5">YSPA8</strain>
    </source>
</reference>
<evidence type="ECO:0008006" key="6">
    <source>
        <dbReference type="Google" id="ProtNLM"/>
    </source>
</evidence>
<keyword evidence="2" id="KW-0812">Transmembrane</keyword>
<dbReference type="Proteomes" id="UP001291653">
    <property type="component" value="Unassembled WGS sequence"/>
</dbReference>
<gene>
    <name evidence="4" type="ORF">SYYSPA8_25310</name>
</gene>
<evidence type="ECO:0000256" key="1">
    <source>
        <dbReference type="SAM" id="MobiDB-lite"/>
    </source>
</evidence>